<keyword evidence="3" id="KW-0812">Transmembrane</keyword>
<dbReference type="InterPro" id="IPR036163">
    <property type="entry name" value="HMA_dom_sf"/>
</dbReference>
<dbReference type="SUPFAM" id="SSF111369">
    <property type="entry name" value="HlyD-like secretion proteins"/>
    <property type="match status" value="1"/>
</dbReference>
<dbReference type="InterPro" id="IPR058791">
    <property type="entry name" value="3HB_CusB"/>
</dbReference>
<dbReference type="Proteomes" id="UP000243525">
    <property type="component" value="Unassembled WGS sequence"/>
</dbReference>
<sequence length="527" mass="58271">MKNLIQKIKENYGLVIVVLTVGLLLGWIISPSDSAPTTSETAVHEDHDHESEAEIWTCSMHPQIRMDHEGKCPICSMDLIPLSSMQSDEETANPNDIVMTESAAKLAAIQTMAVSKGAAEKQIYLQGKVQADERNIAEMTARFGGRIEKLFVNFTGQQVRKGEKLATIYSPELVTAQRELLEAVKMKDSRPSLYRASREKLKLWDLTDEQISAIENGGKPQTYFDILATISGTVMNRNIAVGDYVKTGQQLFQLINLSQVWVLFDAYESDLPWLKVGDPVNFTVQALPGKDFKGKISYIDPFLSGTSRVAKVRVVVSNPQQTLKPEMFVNGIAESAKAEKSSELLIPKSAVLWTGKRSVVYVKVPDTENPTFSFREIELGPETGNYYVVASGLNEGEEVAVNGVFKIDAAAQLQGLPSMMNQPQIESVAKTDGFTPSETHNTEHAMFRVSGNCEMCKDRIETAAQSIDGVLSAKWDADKQMMHLNFDPKKTSDEAVQKAISAVGHDTEKYQAPDSVYNELPGCCLYR</sequence>
<dbReference type="PANTHER" id="PTHR30097">
    <property type="entry name" value="CATION EFFLUX SYSTEM PROTEIN CUSB"/>
    <property type="match status" value="1"/>
</dbReference>
<evidence type="ECO:0000256" key="3">
    <source>
        <dbReference type="SAM" id="Phobius"/>
    </source>
</evidence>
<feature type="domain" description="HMA" evidence="4">
    <location>
        <begin position="442"/>
        <end position="508"/>
    </location>
</feature>
<keyword evidence="3" id="KW-1133">Transmembrane helix</keyword>
<organism evidence="5 6">
    <name type="scientific">Mangrovibacterium marinum</name>
    <dbReference type="NCBI Taxonomy" id="1639118"/>
    <lineage>
        <taxon>Bacteria</taxon>
        <taxon>Pseudomonadati</taxon>
        <taxon>Bacteroidota</taxon>
        <taxon>Bacteroidia</taxon>
        <taxon>Marinilabiliales</taxon>
        <taxon>Prolixibacteraceae</taxon>
        <taxon>Mangrovibacterium</taxon>
    </lineage>
</organism>
<dbReference type="GO" id="GO:0015679">
    <property type="term" value="P:plasma membrane copper ion transport"/>
    <property type="evidence" value="ECO:0007669"/>
    <property type="project" value="TreeGrafter"/>
</dbReference>
<dbReference type="OrthoDB" id="9806939at2"/>
<evidence type="ECO:0000313" key="5">
    <source>
        <dbReference type="EMBL" id="PTN09743.1"/>
    </source>
</evidence>
<keyword evidence="6" id="KW-1185">Reference proteome</keyword>
<dbReference type="NCBIfam" id="TIGR01730">
    <property type="entry name" value="RND_mfp"/>
    <property type="match status" value="1"/>
</dbReference>
<dbReference type="Gene3D" id="2.40.30.170">
    <property type="match status" value="1"/>
</dbReference>
<dbReference type="CDD" id="cd00371">
    <property type="entry name" value="HMA"/>
    <property type="match status" value="1"/>
</dbReference>
<dbReference type="InterPro" id="IPR051909">
    <property type="entry name" value="MFP_Cation_Efflux"/>
</dbReference>
<dbReference type="GO" id="GO:0030288">
    <property type="term" value="C:outer membrane-bounded periplasmic space"/>
    <property type="evidence" value="ECO:0007669"/>
    <property type="project" value="TreeGrafter"/>
</dbReference>
<dbReference type="InterPro" id="IPR006143">
    <property type="entry name" value="RND_pump_MFP"/>
</dbReference>
<keyword evidence="2" id="KW-0813">Transport</keyword>
<comment type="similarity">
    <text evidence="1">Belongs to the membrane fusion protein (MFP) (TC 8.A.1) family.</text>
</comment>
<dbReference type="GO" id="GO:0046914">
    <property type="term" value="F:transition metal ion binding"/>
    <property type="evidence" value="ECO:0007669"/>
    <property type="project" value="TreeGrafter"/>
</dbReference>
<dbReference type="InterPro" id="IPR006121">
    <property type="entry name" value="HMA_dom"/>
</dbReference>
<evidence type="ECO:0000256" key="2">
    <source>
        <dbReference type="ARBA" id="ARBA00022448"/>
    </source>
</evidence>
<dbReference type="GO" id="GO:0060003">
    <property type="term" value="P:copper ion export"/>
    <property type="evidence" value="ECO:0007669"/>
    <property type="project" value="TreeGrafter"/>
</dbReference>
<dbReference type="GO" id="GO:0016020">
    <property type="term" value="C:membrane"/>
    <property type="evidence" value="ECO:0007669"/>
    <property type="project" value="InterPro"/>
</dbReference>
<proteinExistence type="inferred from homology"/>
<dbReference type="RefSeq" id="WP_107821130.1">
    <property type="nucleotide sequence ID" value="NZ_QAAD01000003.1"/>
</dbReference>
<dbReference type="GO" id="GO:0022857">
    <property type="term" value="F:transmembrane transporter activity"/>
    <property type="evidence" value="ECO:0007669"/>
    <property type="project" value="InterPro"/>
</dbReference>
<dbReference type="Gene3D" id="2.40.50.100">
    <property type="match status" value="1"/>
</dbReference>
<dbReference type="Pfam" id="PF25975">
    <property type="entry name" value="CzcB_C"/>
    <property type="match status" value="1"/>
</dbReference>
<dbReference type="Gene3D" id="2.40.420.20">
    <property type="match status" value="1"/>
</dbReference>
<dbReference type="Pfam" id="PF00403">
    <property type="entry name" value="HMA"/>
    <property type="match status" value="1"/>
</dbReference>
<dbReference type="Gene3D" id="3.30.70.100">
    <property type="match status" value="1"/>
</dbReference>
<feature type="transmembrane region" description="Helical" evidence="3">
    <location>
        <begin position="12"/>
        <end position="29"/>
    </location>
</feature>
<dbReference type="Pfam" id="PF19335">
    <property type="entry name" value="HMBD"/>
    <property type="match status" value="1"/>
</dbReference>
<reference evidence="5 6" key="1">
    <citation type="submission" date="2018-04" db="EMBL/GenBank/DDBJ databases">
        <title>Genomic Encyclopedia of Archaeal and Bacterial Type Strains, Phase II (KMG-II): from individual species to whole genera.</title>
        <authorList>
            <person name="Goeker M."/>
        </authorList>
    </citation>
    <scope>NUCLEOTIDE SEQUENCE [LARGE SCALE GENOMIC DNA]</scope>
    <source>
        <strain evidence="5 6">DSM 28823</strain>
    </source>
</reference>
<comment type="caution">
    <text evidence="5">The sequence shown here is derived from an EMBL/GenBank/DDBJ whole genome shotgun (WGS) entry which is preliminary data.</text>
</comment>
<accession>A0A2T5C4I6</accession>
<dbReference type="InterPro" id="IPR045800">
    <property type="entry name" value="HMBD"/>
</dbReference>
<name>A0A2T5C4I6_9BACT</name>
<protein>
    <submittedName>
        <fullName evidence="5">Cu(I)/Ag(I) efflux system membrane fusion protein</fullName>
    </submittedName>
</protein>
<dbReference type="Pfam" id="PF25919">
    <property type="entry name" value="BSH_CusB"/>
    <property type="match status" value="1"/>
</dbReference>
<dbReference type="InterPro" id="IPR058790">
    <property type="entry name" value="BSH_CusB"/>
</dbReference>
<evidence type="ECO:0000259" key="4">
    <source>
        <dbReference type="PROSITE" id="PS50846"/>
    </source>
</evidence>
<dbReference type="EMBL" id="QAAD01000003">
    <property type="protein sequence ID" value="PTN09743.1"/>
    <property type="molecule type" value="Genomic_DNA"/>
</dbReference>
<keyword evidence="3" id="KW-0472">Membrane</keyword>
<dbReference type="InterPro" id="IPR058649">
    <property type="entry name" value="CzcB_C"/>
</dbReference>
<dbReference type="Pfam" id="PF25869">
    <property type="entry name" value="3HB_CusB"/>
    <property type="match status" value="1"/>
</dbReference>
<dbReference type="InterPro" id="IPR058792">
    <property type="entry name" value="Beta-barrel_RND_2"/>
</dbReference>
<dbReference type="AlphaFoldDB" id="A0A2T5C4I6"/>
<dbReference type="Gene3D" id="6.10.140.730">
    <property type="match status" value="1"/>
</dbReference>
<gene>
    <name evidence="5" type="ORF">C8N47_10327</name>
</gene>
<evidence type="ECO:0000313" key="6">
    <source>
        <dbReference type="Proteomes" id="UP000243525"/>
    </source>
</evidence>
<dbReference type="FunFam" id="2.40.30.170:FF:000010">
    <property type="entry name" value="Efflux RND transporter periplasmic adaptor subunit"/>
    <property type="match status" value="1"/>
</dbReference>
<dbReference type="PANTHER" id="PTHR30097:SF15">
    <property type="entry name" value="CATION EFFLUX SYSTEM PROTEIN CUSB"/>
    <property type="match status" value="1"/>
</dbReference>
<dbReference type="PROSITE" id="PS50846">
    <property type="entry name" value="HMA_2"/>
    <property type="match status" value="1"/>
</dbReference>
<dbReference type="SUPFAM" id="SSF55008">
    <property type="entry name" value="HMA, heavy metal-associated domain"/>
    <property type="match status" value="1"/>
</dbReference>
<evidence type="ECO:0000256" key="1">
    <source>
        <dbReference type="ARBA" id="ARBA00009477"/>
    </source>
</evidence>
<dbReference type="Pfam" id="PF25954">
    <property type="entry name" value="Beta-barrel_RND_2"/>
    <property type="match status" value="1"/>
</dbReference>